<gene>
    <name evidence="2" type="ORF">GGQ90_004433</name>
</gene>
<dbReference type="EMBL" id="JACIEU010000023">
    <property type="protein sequence ID" value="MBB4150626.1"/>
    <property type="molecule type" value="Genomic_DNA"/>
</dbReference>
<dbReference type="InterPro" id="IPR006530">
    <property type="entry name" value="YD"/>
</dbReference>
<dbReference type="AlphaFoldDB" id="A0A7W6LWA4"/>
<name>A0A7W6LWA4_9SPHN</name>
<reference evidence="2 3" key="1">
    <citation type="submission" date="2020-08" db="EMBL/GenBank/DDBJ databases">
        <title>Genomic Encyclopedia of Type Strains, Phase IV (KMG-IV): sequencing the most valuable type-strain genomes for metagenomic binning, comparative biology and taxonomic classification.</title>
        <authorList>
            <person name="Goeker M."/>
        </authorList>
    </citation>
    <scope>NUCLEOTIDE SEQUENCE [LARGE SCALE GENOMIC DNA]</scope>
    <source>
        <strain evidence="2 3">DSM 19371</strain>
    </source>
</reference>
<feature type="signal peptide" evidence="1">
    <location>
        <begin position="1"/>
        <end position="32"/>
    </location>
</feature>
<dbReference type="Proteomes" id="UP000590524">
    <property type="component" value="Unassembled WGS sequence"/>
</dbReference>
<protein>
    <recommendedName>
        <fullName evidence="4">RHS repeat protein</fullName>
    </recommendedName>
</protein>
<evidence type="ECO:0008006" key="4">
    <source>
        <dbReference type="Google" id="ProtNLM"/>
    </source>
</evidence>
<evidence type="ECO:0000256" key="1">
    <source>
        <dbReference type="SAM" id="SignalP"/>
    </source>
</evidence>
<dbReference type="NCBIfam" id="TIGR01643">
    <property type="entry name" value="YD_repeat_2x"/>
    <property type="match status" value="1"/>
</dbReference>
<keyword evidence="1" id="KW-0732">Signal</keyword>
<evidence type="ECO:0000313" key="2">
    <source>
        <dbReference type="EMBL" id="MBB4150626.1"/>
    </source>
</evidence>
<dbReference type="Gene3D" id="2.180.10.10">
    <property type="entry name" value="RHS repeat-associated core"/>
    <property type="match status" value="1"/>
</dbReference>
<keyword evidence="3" id="KW-1185">Reference proteome</keyword>
<dbReference type="RefSeq" id="WP_188083967.1">
    <property type="nucleotide sequence ID" value="NZ_JACIEU010000023.1"/>
</dbReference>
<evidence type="ECO:0000313" key="3">
    <source>
        <dbReference type="Proteomes" id="UP000590524"/>
    </source>
</evidence>
<sequence>MPSAIRRRRFIRWKSTVLAVLGSAFCTAAAHAASTTTYTYDALGRLVQASTTGTINNGAQMTTTYDAVDNRTTYQVNGSASKVVVVPLNGLTVIPLQDN</sequence>
<comment type="caution">
    <text evidence="2">The sequence shown here is derived from an EMBL/GenBank/DDBJ whole genome shotgun (WGS) entry which is preliminary data.</text>
</comment>
<organism evidence="2 3">
    <name type="scientific">Sphingobium scionense</name>
    <dbReference type="NCBI Taxonomy" id="1404341"/>
    <lineage>
        <taxon>Bacteria</taxon>
        <taxon>Pseudomonadati</taxon>
        <taxon>Pseudomonadota</taxon>
        <taxon>Alphaproteobacteria</taxon>
        <taxon>Sphingomonadales</taxon>
        <taxon>Sphingomonadaceae</taxon>
        <taxon>Sphingobium</taxon>
    </lineage>
</organism>
<accession>A0A7W6LWA4</accession>
<proteinExistence type="predicted"/>
<feature type="chain" id="PRO_5030971562" description="RHS repeat protein" evidence="1">
    <location>
        <begin position="33"/>
        <end position="99"/>
    </location>
</feature>